<proteinExistence type="predicted"/>
<organism evidence="1 2">
    <name type="scientific">Pocillopora meandrina</name>
    <dbReference type="NCBI Taxonomy" id="46732"/>
    <lineage>
        <taxon>Eukaryota</taxon>
        <taxon>Metazoa</taxon>
        <taxon>Cnidaria</taxon>
        <taxon>Anthozoa</taxon>
        <taxon>Hexacorallia</taxon>
        <taxon>Scleractinia</taxon>
        <taxon>Astrocoeniina</taxon>
        <taxon>Pocilloporidae</taxon>
        <taxon>Pocillopora</taxon>
    </lineage>
</organism>
<dbReference type="Proteomes" id="UP001159428">
    <property type="component" value="Unassembled WGS sequence"/>
</dbReference>
<evidence type="ECO:0000313" key="1">
    <source>
        <dbReference type="EMBL" id="CAH3133139.1"/>
    </source>
</evidence>
<gene>
    <name evidence="1" type="ORF">PMEA_00015396</name>
</gene>
<dbReference type="AlphaFoldDB" id="A0AAU9X0T9"/>
<protein>
    <submittedName>
        <fullName evidence="1">Uncharacterized protein</fullName>
    </submittedName>
</protein>
<dbReference type="EMBL" id="CALNXJ010000027">
    <property type="protein sequence ID" value="CAH3133139.1"/>
    <property type="molecule type" value="Genomic_DNA"/>
</dbReference>
<reference evidence="1 2" key="1">
    <citation type="submission" date="2022-05" db="EMBL/GenBank/DDBJ databases">
        <authorList>
            <consortium name="Genoscope - CEA"/>
            <person name="William W."/>
        </authorList>
    </citation>
    <scope>NUCLEOTIDE SEQUENCE [LARGE SCALE GENOMIC DNA]</scope>
</reference>
<name>A0AAU9X0T9_9CNID</name>
<comment type="caution">
    <text evidence="1">The sequence shown here is derived from an EMBL/GenBank/DDBJ whole genome shotgun (WGS) entry which is preliminary data.</text>
</comment>
<accession>A0AAU9X0T9</accession>
<evidence type="ECO:0000313" key="2">
    <source>
        <dbReference type="Proteomes" id="UP001159428"/>
    </source>
</evidence>
<sequence>MPHIYGKTSTHQPFLLASIDDPVDEASTEVVNIDVSHLNGSNESQDDDSAELLQEGDSDLNRNTAKLCSIFESFNMITPTSCTLLDLFVTTRRDLISESGLYPLEISHHNLVYVTMKLKNKRPPLNCIKMRDYKRLDQDKFQSDIESAPFHIGSIFDNADTRL</sequence>
<keyword evidence="2" id="KW-1185">Reference proteome</keyword>